<feature type="region of interest" description="Disordered" evidence="4">
    <location>
        <begin position="207"/>
        <end position="237"/>
    </location>
</feature>
<evidence type="ECO:0000256" key="1">
    <source>
        <dbReference type="ARBA" id="ARBA00022741"/>
    </source>
</evidence>
<dbReference type="Pfam" id="PF07726">
    <property type="entry name" value="AAA_3"/>
    <property type="match status" value="1"/>
</dbReference>
<keyword evidence="2" id="KW-0067">ATP-binding</keyword>
<dbReference type="PANTHER" id="PTHR42759">
    <property type="entry name" value="MOXR FAMILY PROTEIN"/>
    <property type="match status" value="1"/>
</dbReference>
<evidence type="ECO:0000256" key="3">
    <source>
        <dbReference type="ARBA" id="ARBA00061607"/>
    </source>
</evidence>
<dbReference type="EMBL" id="CP001843">
    <property type="protein sequence ID" value="AEF85137.1"/>
    <property type="molecule type" value="Genomic_DNA"/>
</dbReference>
<dbReference type="GO" id="GO:0016887">
    <property type="term" value="F:ATP hydrolysis activity"/>
    <property type="evidence" value="ECO:0007669"/>
    <property type="project" value="InterPro"/>
</dbReference>
<evidence type="ECO:0000256" key="2">
    <source>
        <dbReference type="ARBA" id="ARBA00022840"/>
    </source>
</evidence>
<dbReference type="Pfam" id="PF17863">
    <property type="entry name" value="AAA_lid_2"/>
    <property type="match status" value="1"/>
</dbReference>
<evidence type="ECO:0000313" key="7">
    <source>
        <dbReference type="EMBL" id="AEF85137.1"/>
    </source>
</evidence>
<dbReference type="STRING" id="545694.TREPR_3264"/>
<dbReference type="KEGG" id="tpi:TREPR_3264"/>
<keyword evidence="1" id="KW-0547">Nucleotide-binding</keyword>
<feature type="domain" description="ChlI/MoxR AAA lid" evidence="6">
    <location>
        <begin position="304"/>
        <end position="370"/>
    </location>
</feature>
<organism evidence="7 8">
    <name type="scientific">Treponema primitia (strain ATCC BAA-887 / DSM 12427 / ZAS-2)</name>
    <dbReference type="NCBI Taxonomy" id="545694"/>
    <lineage>
        <taxon>Bacteria</taxon>
        <taxon>Pseudomonadati</taxon>
        <taxon>Spirochaetota</taxon>
        <taxon>Spirochaetia</taxon>
        <taxon>Spirochaetales</taxon>
        <taxon>Treponemataceae</taxon>
        <taxon>Treponema</taxon>
    </lineage>
</organism>
<gene>
    <name evidence="7" type="primary">moxR</name>
    <name evidence="7" type="ordered locus">TREPR_3264</name>
</gene>
<dbReference type="PANTHER" id="PTHR42759:SF1">
    <property type="entry name" value="MAGNESIUM-CHELATASE SUBUNIT CHLD"/>
    <property type="match status" value="1"/>
</dbReference>
<keyword evidence="8" id="KW-1185">Reference proteome</keyword>
<sequence>MPPVRPAGYNRTMAQTNTDTEALLAGAQTLLDSCREELAKRVIGQREMIDGLLMALIARGHILLEGVPGLAKTLAVKSLAEITGLDFKRIQFTPDLLPADVTGTLIWEQSSGKFSVRRGPVFANVILADEINRAPAKVQSALLEAMEEYQVTIGEETYPLPDPFFVLATQNPIEHEGTYTLPEAELDRFLLKLLVRYPSPEEELRILTPGNSFSAGGSPAGAGAGNRRGSRNRGPALAPLLGPSQLESLRAAADSVRIDDKIAEYIVSVVSATRPSGTRPSAASRAGESTAGTGRVGKEGLYRYISFGASPRASIALYRCCRILALFEGRPFVTPEDVKAAALPVLRHRIVLSYEAEADGLDPDAVVSRILAFVPVP</sequence>
<dbReference type="InterPro" id="IPR027417">
    <property type="entry name" value="P-loop_NTPase"/>
</dbReference>
<evidence type="ECO:0000256" key="4">
    <source>
        <dbReference type="SAM" id="MobiDB-lite"/>
    </source>
</evidence>
<protein>
    <submittedName>
        <fullName evidence="7">ATPase, MoxR family</fullName>
    </submittedName>
</protein>
<dbReference type="HOGENOM" id="CLU_034716_2_0_12"/>
<feature type="domain" description="ATPase AAA-3" evidence="5">
    <location>
        <begin position="61"/>
        <end position="191"/>
    </location>
</feature>
<dbReference type="InterPro" id="IPR011703">
    <property type="entry name" value="ATPase_AAA-3"/>
</dbReference>
<accession>F5YKV7</accession>
<dbReference type="InterPro" id="IPR041628">
    <property type="entry name" value="ChlI/MoxR_AAA_lid"/>
</dbReference>
<dbReference type="AlphaFoldDB" id="F5YKV7"/>
<dbReference type="CDD" id="cd00009">
    <property type="entry name" value="AAA"/>
    <property type="match status" value="1"/>
</dbReference>
<dbReference type="PIRSF" id="PIRSF002849">
    <property type="entry name" value="AAA_ATPase_chaperone_MoxR_prd"/>
    <property type="match status" value="1"/>
</dbReference>
<dbReference type="Gene3D" id="3.40.50.300">
    <property type="entry name" value="P-loop containing nucleotide triphosphate hydrolases"/>
    <property type="match status" value="1"/>
</dbReference>
<dbReference type="InterPro" id="IPR050764">
    <property type="entry name" value="CbbQ/NirQ/NorQ/GpvN"/>
</dbReference>
<evidence type="ECO:0000259" key="6">
    <source>
        <dbReference type="Pfam" id="PF17863"/>
    </source>
</evidence>
<reference evidence="8" key="1">
    <citation type="submission" date="2009-12" db="EMBL/GenBank/DDBJ databases">
        <title>Complete sequence of Treponema primitia strain ZAS-2.</title>
        <authorList>
            <person name="Tetu S.G."/>
            <person name="Matson E."/>
            <person name="Ren Q."/>
            <person name="Seshadri R."/>
            <person name="Elbourne L."/>
            <person name="Hassan K.A."/>
            <person name="Durkin A."/>
            <person name="Radune D."/>
            <person name="Mohamoud Y."/>
            <person name="Shay R."/>
            <person name="Jin S."/>
            <person name="Zhang X."/>
            <person name="Lucey K."/>
            <person name="Ballor N.R."/>
            <person name="Ottesen E."/>
            <person name="Rosenthal R."/>
            <person name="Allen A."/>
            <person name="Leadbetter J.R."/>
            <person name="Paulsen I.T."/>
        </authorList>
    </citation>
    <scope>NUCLEOTIDE SEQUENCE [LARGE SCALE GENOMIC DNA]</scope>
    <source>
        <strain evidence="8">ATCC BAA-887 / DSM 12427 / ZAS-2</strain>
    </source>
</reference>
<dbReference type="Proteomes" id="UP000009223">
    <property type="component" value="Chromosome"/>
</dbReference>
<dbReference type="SUPFAM" id="SSF52540">
    <property type="entry name" value="P-loop containing nucleoside triphosphate hydrolases"/>
    <property type="match status" value="1"/>
</dbReference>
<dbReference type="eggNOG" id="COG0714">
    <property type="taxonomic scope" value="Bacteria"/>
</dbReference>
<reference evidence="7 8" key="2">
    <citation type="journal article" date="2011" name="ISME J.">
        <title>RNA-seq reveals cooperative metabolic interactions between two termite-gut spirochete species in co-culture.</title>
        <authorList>
            <person name="Rosenthal A.Z."/>
            <person name="Matson E.G."/>
            <person name="Eldar A."/>
            <person name="Leadbetter J.R."/>
        </authorList>
    </citation>
    <scope>NUCLEOTIDE SEQUENCE [LARGE SCALE GENOMIC DNA]</scope>
    <source>
        <strain evidence="8">ATCC BAA-887 / DSM 12427 / ZAS-2</strain>
    </source>
</reference>
<dbReference type="Gene3D" id="1.10.8.80">
    <property type="entry name" value="Magnesium chelatase subunit I, C-Terminal domain"/>
    <property type="match status" value="1"/>
</dbReference>
<evidence type="ECO:0000259" key="5">
    <source>
        <dbReference type="Pfam" id="PF07726"/>
    </source>
</evidence>
<proteinExistence type="inferred from homology"/>
<name>F5YKV7_TREPZ</name>
<dbReference type="GO" id="GO:0005524">
    <property type="term" value="F:ATP binding"/>
    <property type="evidence" value="ECO:0007669"/>
    <property type="project" value="UniProtKB-KW"/>
</dbReference>
<evidence type="ECO:0000313" key="8">
    <source>
        <dbReference type="Proteomes" id="UP000009223"/>
    </source>
</evidence>
<dbReference type="FunFam" id="3.40.50.300:FF:000640">
    <property type="entry name" value="MoxR family ATPase"/>
    <property type="match status" value="1"/>
</dbReference>
<comment type="similarity">
    <text evidence="3">Belongs to the MoxR family.</text>
</comment>